<reference evidence="2 3" key="1">
    <citation type="submission" date="2019-07" db="EMBL/GenBank/DDBJ databases">
        <title>Lentzea xizangensis sp. nov., isolated from Qinghai-Tibetan Plateau Soils.</title>
        <authorList>
            <person name="Huang J."/>
        </authorList>
    </citation>
    <scope>NUCLEOTIDE SEQUENCE [LARGE SCALE GENOMIC DNA]</scope>
    <source>
        <strain evidence="2 3">FXJ1.1311</strain>
    </source>
</reference>
<dbReference type="AlphaFoldDB" id="A0A563ETS8"/>
<dbReference type="GO" id="GO:0032259">
    <property type="term" value="P:methylation"/>
    <property type="evidence" value="ECO:0007669"/>
    <property type="project" value="UniProtKB-KW"/>
</dbReference>
<dbReference type="InterPro" id="IPR029063">
    <property type="entry name" value="SAM-dependent_MTases_sf"/>
</dbReference>
<dbReference type="Gene3D" id="3.40.50.150">
    <property type="entry name" value="Vaccinia Virus protein VP39"/>
    <property type="match status" value="1"/>
</dbReference>
<proteinExistence type="predicted"/>
<dbReference type="SUPFAM" id="SSF53335">
    <property type="entry name" value="S-adenosyl-L-methionine-dependent methyltransferases"/>
    <property type="match status" value="1"/>
</dbReference>
<dbReference type="Proteomes" id="UP000316639">
    <property type="component" value="Unassembled WGS sequence"/>
</dbReference>
<dbReference type="InterPro" id="IPR013216">
    <property type="entry name" value="Methyltransf_11"/>
</dbReference>
<evidence type="ECO:0000259" key="1">
    <source>
        <dbReference type="Pfam" id="PF08241"/>
    </source>
</evidence>
<evidence type="ECO:0000313" key="2">
    <source>
        <dbReference type="EMBL" id="TWP51063.1"/>
    </source>
</evidence>
<protein>
    <submittedName>
        <fullName evidence="2">Class I SAM-dependent methyltransferase</fullName>
    </submittedName>
</protein>
<accession>A0A563ETS8</accession>
<evidence type="ECO:0000313" key="3">
    <source>
        <dbReference type="Proteomes" id="UP000316639"/>
    </source>
</evidence>
<dbReference type="GO" id="GO:0008757">
    <property type="term" value="F:S-adenosylmethionine-dependent methyltransferase activity"/>
    <property type="evidence" value="ECO:0007669"/>
    <property type="project" value="InterPro"/>
</dbReference>
<dbReference type="PIRSF" id="PIRSF011491">
    <property type="entry name" value="Mtase_YbcY_prd"/>
    <property type="match status" value="1"/>
</dbReference>
<dbReference type="InterPro" id="IPR016584">
    <property type="entry name" value="MeTrfase_VrtF"/>
</dbReference>
<organism evidence="2 3">
    <name type="scientific">Lentzea tibetensis</name>
    <dbReference type="NCBI Taxonomy" id="2591470"/>
    <lineage>
        <taxon>Bacteria</taxon>
        <taxon>Bacillati</taxon>
        <taxon>Actinomycetota</taxon>
        <taxon>Actinomycetes</taxon>
        <taxon>Pseudonocardiales</taxon>
        <taxon>Pseudonocardiaceae</taxon>
        <taxon>Lentzea</taxon>
    </lineage>
</organism>
<gene>
    <name evidence="2" type="ORF">FKR81_17555</name>
</gene>
<feature type="domain" description="Methyltransferase type 11" evidence="1">
    <location>
        <begin position="48"/>
        <end position="143"/>
    </location>
</feature>
<dbReference type="CDD" id="cd02440">
    <property type="entry name" value="AdoMet_MTases"/>
    <property type="match status" value="1"/>
</dbReference>
<keyword evidence="2" id="KW-0808">Transferase</keyword>
<dbReference type="Pfam" id="PF08241">
    <property type="entry name" value="Methyltransf_11"/>
    <property type="match status" value="1"/>
</dbReference>
<keyword evidence="3" id="KW-1185">Reference proteome</keyword>
<dbReference type="EMBL" id="VOBR01000010">
    <property type="protein sequence ID" value="TWP51063.1"/>
    <property type="molecule type" value="Genomic_DNA"/>
</dbReference>
<comment type="caution">
    <text evidence="2">The sequence shown here is derived from an EMBL/GenBank/DDBJ whole genome shotgun (WGS) entry which is preliminary data.</text>
</comment>
<name>A0A563ETS8_9PSEU</name>
<sequence length="208" mass="22617">MPGQAVYTPTILAVYDTAVLRLSQPLAWRCPSSRILSLYSSMMSADHLDVGVGTGYFLRRVPVSRLTLFDMNPNSLRVAGRRLRSFSPTLVQGNVLSLADLPAGPFGSIGLNCLLHCLPGSFADKGVVFANLRAVMRPGAWLFGSTVPGASPDQNLLGRAILRSYNRRGIWSNLSDTVSGLREALGQHFSTFEVEMVGRSALFRARCD</sequence>
<dbReference type="OrthoDB" id="507855at2"/>
<keyword evidence="2" id="KW-0489">Methyltransferase</keyword>